<dbReference type="OrthoDB" id="3335429at2759"/>
<evidence type="ECO:0000313" key="2">
    <source>
        <dbReference type="Proteomes" id="UP001063166"/>
    </source>
</evidence>
<dbReference type="Proteomes" id="UP001063166">
    <property type="component" value="Unassembled WGS sequence"/>
</dbReference>
<evidence type="ECO:0008006" key="3">
    <source>
        <dbReference type="Google" id="ProtNLM"/>
    </source>
</evidence>
<accession>A0A9P3PJ57</accession>
<name>A0A9P3PJ57_LYOSH</name>
<dbReference type="EMBL" id="BRPK01000003">
    <property type="protein sequence ID" value="GLB36409.1"/>
    <property type="molecule type" value="Genomic_DNA"/>
</dbReference>
<dbReference type="AlphaFoldDB" id="A0A9P3PJ57"/>
<proteinExistence type="predicted"/>
<sequence length="299" mass="33403">MSSPDSWTTFHCENPDFTVRSVPDDISFRVNRESMRNSEVFRDMFLIGEGGSSGHEEQTVDIHETAAVLIALLRLLHYPPAPPVLKPQEENWQYGIPHHKWPKRMYDPASVIPLPLLLDLLYGLVDKYAISDAVAQTFNVHLLAHASTFPLQVYGFATAQGIDYVANEASQYLMPLASYRPHEIALIPDVLAYHKLVQLQAARVKALRDLVIGEEIFPHGYGACPSHQQETTACWEARRTALASVIETDTDIAGEMEAMAESLPKTCKACQKACTAAVQMLAYKSRKTLRRIDQLPAES</sequence>
<evidence type="ECO:0000313" key="1">
    <source>
        <dbReference type="EMBL" id="GLB36409.1"/>
    </source>
</evidence>
<keyword evidence="2" id="KW-1185">Reference proteome</keyword>
<protein>
    <recommendedName>
        <fullName evidence="3">BTB domain-containing protein</fullName>
    </recommendedName>
</protein>
<gene>
    <name evidence="1" type="ORF">LshimejAT787_0306970</name>
</gene>
<reference evidence="1" key="1">
    <citation type="submission" date="2022-07" db="EMBL/GenBank/DDBJ databases">
        <title>The genome of Lyophyllum shimeji provides insight into the initial evolution of ectomycorrhizal fungal genome.</title>
        <authorList>
            <person name="Kobayashi Y."/>
            <person name="Shibata T."/>
            <person name="Hirakawa H."/>
            <person name="Shigenobu S."/>
            <person name="Nishiyama T."/>
            <person name="Yamada A."/>
            <person name="Hasebe M."/>
            <person name="Kawaguchi M."/>
        </authorList>
    </citation>
    <scope>NUCLEOTIDE SEQUENCE</scope>
    <source>
        <strain evidence="1">AT787</strain>
    </source>
</reference>
<organism evidence="1 2">
    <name type="scientific">Lyophyllum shimeji</name>
    <name type="common">Hon-shimeji</name>
    <name type="synonym">Tricholoma shimeji</name>
    <dbReference type="NCBI Taxonomy" id="47721"/>
    <lineage>
        <taxon>Eukaryota</taxon>
        <taxon>Fungi</taxon>
        <taxon>Dikarya</taxon>
        <taxon>Basidiomycota</taxon>
        <taxon>Agaricomycotina</taxon>
        <taxon>Agaricomycetes</taxon>
        <taxon>Agaricomycetidae</taxon>
        <taxon>Agaricales</taxon>
        <taxon>Tricholomatineae</taxon>
        <taxon>Lyophyllaceae</taxon>
        <taxon>Lyophyllum</taxon>
    </lineage>
</organism>
<comment type="caution">
    <text evidence="1">The sequence shown here is derived from an EMBL/GenBank/DDBJ whole genome shotgun (WGS) entry which is preliminary data.</text>
</comment>